<gene>
    <name evidence="2" type="ORF">ACH5RR_022368</name>
</gene>
<feature type="compositionally biased region" description="Pro residues" evidence="1">
    <location>
        <begin position="133"/>
        <end position="145"/>
    </location>
</feature>
<evidence type="ECO:0000313" key="3">
    <source>
        <dbReference type="Proteomes" id="UP001630127"/>
    </source>
</evidence>
<feature type="non-terminal residue" evidence="2">
    <location>
        <position position="1"/>
    </location>
</feature>
<reference evidence="2 3" key="1">
    <citation type="submission" date="2024-11" db="EMBL/GenBank/DDBJ databases">
        <title>A near-complete genome assembly of Cinchona calisaya.</title>
        <authorList>
            <person name="Lian D.C."/>
            <person name="Zhao X.W."/>
            <person name="Wei L."/>
        </authorList>
    </citation>
    <scope>NUCLEOTIDE SEQUENCE [LARGE SCALE GENOMIC DNA]</scope>
    <source>
        <tissue evidence="2">Nenye</tissue>
    </source>
</reference>
<dbReference type="SUPFAM" id="SSF56112">
    <property type="entry name" value="Protein kinase-like (PK-like)"/>
    <property type="match status" value="1"/>
</dbReference>
<dbReference type="EMBL" id="JBJUIK010000010">
    <property type="protein sequence ID" value="KAL3515466.1"/>
    <property type="molecule type" value="Genomic_DNA"/>
</dbReference>
<accession>A0ABD2Z7K8</accession>
<feature type="region of interest" description="Disordered" evidence="1">
    <location>
        <begin position="127"/>
        <end position="155"/>
    </location>
</feature>
<keyword evidence="3" id="KW-1185">Reference proteome</keyword>
<dbReference type="InterPro" id="IPR011009">
    <property type="entry name" value="Kinase-like_dom_sf"/>
</dbReference>
<protein>
    <submittedName>
        <fullName evidence="2">Uncharacterized protein</fullName>
    </submittedName>
</protein>
<sequence>MGEPRKSMLREFLPGQLREYTGGYRIKNFLGNTQFAKLYCGRITDDADSIHVVTVRIWDDSLCVEADSLDQWSKMMDEVHLLLHLSVNGHQQNFAKPIGYSHNCERPGVVYDLNPRDTLHKEILKGRSAPRPAACPAPGRNPPQPVNHAPPSVPVQTNCGGSLSTIAQGMAFGTGSAVAHRAVDAVMGS</sequence>
<name>A0ABD2Z7K8_9GENT</name>
<dbReference type="AlphaFoldDB" id="A0ABD2Z7K8"/>
<dbReference type="Proteomes" id="UP001630127">
    <property type="component" value="Unassembled WGS sequence"/>
</dbReference>
<evidence type="ECO:0000256" key="1">
    <source>
        <dbReference type="SAM" id="MobiDB-lite"/>
    </source>
</evidence>
<organism evidence="2 3">
    <name type="scientific">Cinchona calisaya</name>
    <dbReference type="NCBI Taxonomy" id="153742"/>
    <lineage>
        <taxon>Eukaryota</taxon>
        <taxon>Viridiplantae</taxon>
        <taxon>Streptophyta</taxon>
        <taxon>Embryophyta</taxon>
        <taxon>Tracheophyta</taxon>
        <taxon>Spermatophyta</taxon>
        <taxon>Magnoliopsida</taxon>
        <taxon>eudicotyledons</taxon>
        <taxon>Gunneridae</taxon>
        <taxon>Pentapetalae</taxon>
        <taxon>asterids</taxon>
        <taxon>lamiids</taxon>
        <taxon>Gentianales</taxon>
        <taxon>Rubiaceae</taxon>
        <taxon>Cinchonoideae</taxon>
        <taxon>Cinchoneae</taxon>
        <taxon>Cinchona</taxon>
    </lineage>
</organism>
<comment type="caution">
    <text evidence="2">The sequence shown here is derived from an EMBL/GenBank/DDBJ whole genome shotgun (WGS) entry which is preliminary data.</text>
</comment>
<proteinExistence type="predicted"/>
<evidence type="ECO:0000313" key="2">
    <source>
        <dbReference type="EMBL" id="KAL3515466.1"/>
    </source>
</evidence>